<comment type="caution">
    <text evidence="3">The sequence shown here is derived from an EMBL/GenBank/DDBJ whole genome shotgun (WGS) entry which is preliminary data.</text>
</comment>
<proteinExistence type="predicted"/>
<accession>A0A7V4G9J3</accession>
<dbReference type="EMBL" id="DSXI01000546">
    <property type="protein sequence ID" value="HGS05890.1"/>
    <property type="molecule type" value="Genomic_DNA"/>
</dbReference>
<dbReference type="AlphaFoldDB" id="A0A7V4G9J3"/>
<evidence type="ECO:0000313" key="3">
    <source>
        <dbReference type="EMBL" id="HGS05890.1"/>
    </source>
</evidence>
<sequence>MWLTPSNASPKLCRIILKYLRGSQMEKISFEIELVTPMFMGGADPQNQPELRAASLKGLLRFWFRAIYPNEGEAEQEVFGAMGMRSPLKLTVEPVNLRPGQARSPNLRNYNYLGYGLISHDRQSRQFLTVRPYLEPGSTFRVTFTFSPLVKDEDKEKVIRSFWALAMLGGLGARSRRGFGAFYVKSVTPSLQLSFTMADEKDYEKKLQSFIQNISKVSGLPEYSCFSDQSRVICGPALKGGGTVLAGFNEVLQGFRSYYEKFPSRKKTSGIPKQDHDLMYMFMTNSRFTPSQAPARAIFGLPHNYYFRTTKQKGFVDLMEGTTKGRRASPLFIHIQRMTNGKACGVVTFLPARFLPPGRRIILSDERGRSVEVNPPGYQAIIDFINDMLKKGAVGIL</sequence>
<reference evidence="3" key="1">
    <citation type="journal article" date="2020" name="mSystems">
        <title>Genome- and Community-Level Interaction Insights into Carbon Utilization and Element Cycling Functions of Hydrothermarchaeota in Hydrothermal Sediment.</title>
        <authorList>
            <person name="Zhou Z."/>
            <person name="Liu Y."/>
            <person name="Xu W."/>
            <person name="Pan J."/>
            <person name="Luo Z.H."/>
            <person name="Li M."/>
        </authorList>
    </citation>
    <scope>NUCLEOTIDE SEQUENCE [LARGE SCALE GENOMIC DNA]</scope>
    <source>
        <strain evidence="3">SpSt-548</strain>
    </source>
</reference>
<dbReference type="GO" id="GO:0051607">
    <property type="term" value="P:defense response to virus"/>
    <property type="evidence" value="ECO:0007669"/>
    <property type="project" value="UniProtKB-KW"/>
</dbReference>
<keyword evidence="1" id="KW-0051">Antiviral defense</keyword>
<dbReference type="InterPro" id="IPR007522">
    <property type="entry name" value="CRISPR-assoc_prot_TM1795"/>
</dbReference>
<dbReference type="InterPro" id="IPR005537">
    <property type="entry name" value="RAMP_III_fam"/>
</dbReference>
<dbReference type="Pfam" id="PF03787">
    <property type="entry name" value="RAMPs"/>
    <property type="match status" value="1"/>
</dbReference>
<organism evidence="3">
    <name type="scientific">Desulfobacca acetoxidans</name>
    <dbReference type="NCBI Taxonomy" id="60893"/>
    <lineage>
        <taxon>Bacteria</taxon>
        <taxon>Pseudomonadati</taxon>
        <taxon>Thermodesulfobacteriota</taxon>
        <taxon>Desulfobaccia</taxon>
        <taxon>Desulfobaccales</taxon>
        <taxon>Desulfobaccaceae</taxon>
        <taxon>Desulfobacca</taxon>
    </lineage>
</organism>
<dbReference type="NCBIfam" id="TIGR01894">
    <property type="entry name" value="cas_TM1795_cmr1"/>
    <property type="match status" value="1"/>
</dbReference>
<evidence type="ECO:0000259" key="2">
    <source>
        <dbReference type="Pfam" id="PF03787"/>
    </source>
</evidence>
<name>A0A7V4G9J3_9BACT</name>
<protein>
    <submittedName>
        <fullName evidence="3">Type III-B CRISPR module RAMP protein Cmr1</fullName>
    </submittedName>
</protein>
<gene>
    <name evidence="3" type="primary">cmr1</name>
    <name evidence="3" type="ORF">ENT08_09205</name>
</gene>
<dbReference type="CDD" id="cd09657">
    <property type="entry name" value="Cmr1_III-B"/>
    <property type="match status" value="1"/>
</dbReference>
<evidence type="ECO:0000256" key="1">
    <source>
        <dbReference type="ARBA" id="ARBA00023118"/>
    </source>
</evidence>
<feature type="domain" description="CRISPR type III-associated protein" evidence="2">
    <location>
        <begin position="31"/>
        <end position="182"/>
    </location>
</feature>